<protein>
    <submittedName>
        <fullName evidence="1">Uncharacterized protein</fullName>
    </submittedName>
</protein>
<comment type="caution">
    <text evidence="1">The sequence shown here is derived from an EMBL/GenBank/DDBJ whole genome shotgun (WGS) entry which is preliminary data.</text>
</comment>
<name>A0ACB9MRS5_9MYRT</name>
<dbReference type="Proteomes" id="UP001057402">
    <property type="component" value="Chromosome 9"/>
</dbReference>
<dbReference type="EMBL" id="CM042888">
    <property type="protein sequence ID" value="KAI4324965.1"/>
    <property type="molecule type" value="Genomic_DNA"/>
</dbReference>
<organism evidence="1 2">
    <name type="scientific">Melastoma candidum</name>
    <dbReference type="NCBI Taxonomy" id="119954"/>
    <lineage>
        <taxon>Eukaryota</taxon>
        <taxon>Viridiplantae</taxon>
        <taxon>Streptophyta</taxon>
        <taxon>Embryophyta</taxon>
        <taxon>Tracheophyta</taxon>
        <taxon>Spermatophyta</taxon>
        <taxon>Magnoliopsida</taxon>
        <taxon>eudicotyledons</taxon>
        <taxon>Gunneridae</taxon>
        <taxon>Pentapetalae</taxon>
        <taxon>rosids</taxon>
        <taxon>malvids</taxon>
        <taxon>Myrtales</taxon>
        <taxon>Melastomataceae</taxon>
        <taxon>Melastomatoideae</taxon>
        <taxon>Melastomateae</taxon>
        <taxon>Melastoma</taxon>
    </lineage>
</organism>
<evidence type="ECO:0000313" key="1">
    <source>
        <dbReference type="EMBL" id="KAI4324965.1"/>
    </source>
</evidence>
<proteinExistence type="predicted"/>
<reference evidence="2" key="1">
    <citation type="journal article" date="2023" name="Front. Plant Sci.">
        <title>Chromosomal-level genome assembly of Melastoma candidum provides insights into trichome evolution.</title>
        <authorList>
            <person name="Zhong Y."/>
            <person name="Wu W."/>
            <person name="Sun C."/>
            <person name="Zou P."/>
            <person name="Liu Y."/>
            <person name="Dai S."/>
            <person name="Zhou R."/>
        </authorList>
    </citation>
    <scope>NUCLEOTIDE SEQUENCE [LARGE SCALE GENOMIC DNA]</scope>
</reference>
<accession>A0ACB9MRS5</accession>
<sequence>MEAILKLPDLRNRNDRQKAMETSSRVSGIDYISVNMEDRVLTATGDFDPIQLLEKLKQLFSVKIVQISTQGKFQRIRPAAGDTEATVKLNLHDEKDKQKAMKIVLFIPGVYRIRVNMKDGKLSAKGNFESTIVVDELKKHFAVKLLSASTAEDEKKGNNHGGNKKGNNHGGNKKGDRLKHN</sequence>
<gene>
    <name evidence="1" type="ORF">MLD38_030405</name>
</gene>
<keyword evidence="2" id="KW-1185">Reference proteome</keyword>
<evidence type="ECO:0000313" key="2">
    <source>
        <dbReference type="Proteomes" id="UP001057402"/>
    </source>
</evidence>